<organism evidence="2">
    <name type="scientific">Anopheles darlingi</name>
    <name type="common">Mosquito</name>
    <dbReference type="NCBI Taxonomy" id="43151"/>
    <lineage>
        <taxon>Eukaryota</taxon>
        <taxon>Metazoa</taxon>
        <taxon>Ecdysozoa</taxon>
        <taxon>Arthropoda</taxon>
        <taxon>Hexapoda</taxon>
        <taxon>Insecta</taxon>
        <taxon>Pterygota</taxon>
        <taxon>Neoptera</taxon>
        <taxon>Endopterygota</taxon>
        <taxon>Diptera</taxon>
        <taxon>Nematocera</taxon>
        <taxon>Culicoidea</taxon>
        <taxon>Culicidae</taxon>
        <taxon>Anophelinae</taxon>
        <taxon>Anopheles</taxon>
    </lineage>
</organism>
<evidence type="ECO:0000313" key="2">
    <source>
        <dbReference type="EMBL" id="MBW79184.1"/>
    </source>
</evidence>
<feature type="signal peptide" evidence="1">
    <location>
        <begin position="1"/>
        <end position="20"/>
    </location>
</feature>
<feature type="chain" id="PRO_5014630380" evidence="1">
    <location>
        <begin position="21"/>
        <end position="95"/>
    </location>
</feature>
<dbReference type="AlphaFoldDB" id="A0A2M4DNR5"/>
<keyword evidence="1" id="KW-0732">Signal</keyword>
<protein>
    <submittedName>
        <fullName evidence="2">Putative secreted protein</fullName>
    </submittedName>
</protein>
<proteinExistence type="predicted"/>
<evidence type="ECO:0000256" key="1">
    <source>
        <dbReference type="SAM" id="SignalP"/>
    </source>
</evidence>
<sequence length="95" mass="10792">MVSHGSVFLWLVCCCLLSSALRWEIILVQLDPSISTTRRASPFLFKFYQLRSLSLYQDTQADIHHPLPTCPPPLSICLSVLSLQNRDKKFDAIIS</sequence>
<reference evidence="2" key="1">
    <citation type="submission" date="2018-01" db="EMBL/GenBank/DDBJ databases">
        <title>An insight into the sialome of Amazonian anophelines.</title>
        <authorList>
            <person name="Ribeiro J.M."/>
            <person name="Scarpassa V."/>
            <person name="Calvo E."/>
        </authorList>
    </citation>
    <scope>NUCLEOTIDE SEQUENCE</scope>
</reference>
<accession>A0A2M4DNR5</accession>
<name>A0A2M4DNR5_ANODA</name>
<dbReference type="EMBL" id="GGFL01015006">
    <property type="protein sequence ID" value="MBW79184.1"/>
    <property type="molecule type" value="Transcribed_RNA"/>
</dbReference>